<proteinExistence type="predicted"/>
<name>A0AAD3Y0N8_NEPGR</name>
<feature type="region of interest" description="Disordered" evidence="1">
    <location>
        <begin position="160"/>
        <end position="189"/>
    </location>
</feature>
<gene>
    <name evidence="2" type="ORF">Nepgr_025107</name>
</gene>
<accession>A0AAD3Y0N8</accession>
<dbReference type="Proteomes" id="UP001279734">
    <property type="component" value="Unassembled WGS sequence"/>
</dbReference>
<sequence>MEDGVDHLTKEKGVADEEGLVDAEEALSLSDFPLTATAAVEHHGSTANQDAADQFFEFLTNLSSGASVEGCCSADDVIFCGRLLPFVPNSSPRFPARTVSCSSHLLCTPTDSSNSARIQTRRSESLNLSKSKTLSAKTQRFMMRPSRSLDYRKLHRSNSTLKTDSSALDRNLLNKSSRGSKSDFSNSDHKAPKLPWYWLMSGLVRFPIEMELKDIKNRQLRRNPSALFPADSDRISDHRTGQKKDSSWRLLSVLSCKNHASVGVAGTSSFPSIPHV</sequence>
<comment type="caution">
    <text evidence="2">The sequence shown here is derived from an EMBL/GenBank/DDBJ whole genome shotgun (WGS) entry which is preliminary data.</text>
</comment>
<dbReference type="EMBL" id="BSYO01000026">
    <property type="protein sequence ID" value="GMH23264.1"/>
    <property type="molecule type" value="Genomic_DNA"/>
</dbReference>
<evidence type="ECO:0000313" key="2">
    <source>
        <dbReference type="EMBL" id="GMH23264.1"/>
    </source>
</evidence>
<reference evidence="2" key="1">
    <citation type="submission" date="2023-05" db="EMBL/GenBank/DDBJ databases">
        <title>Nepenthes gracilis genome sequencing.</title>
        <authorList>
            <person name="Fukushima K."/>
        </authorList>
    </citation>
    <scope>NUCLEOTIDE SEQUENCE</scope>
    <source>
        <strain evidence="2">SING2019-196</strain>
    </source>
</reference>
<feature type="compositionally biased region" description="Polar residues" evidence="1">
    <location>
        <begin position="160"/>
        <end position="185"/>
    </location>
</feature>
<protein>
    <submittedName>
        <fullName evidence="2">Uncharacterized protein</fullName>
    </submittedName>
</protein>
<dbReference type="PANTHER" id="PTHR34130:SF3">
    <property type="entry name" value="DUF1645 FAMILY PROTEIN"/>
    <property type="match status" value="1"/>
</dbReference>
<evidence type="ECO:0000313" key="3">
    <source>
        <dbReference type="Proteomes" id="UP001279734"/>
    </source>
</evidence>
<feature type="region of interest" description="Disordered" evidence="1">
    <location>
        <begin position="110"/>
        <end position="129"/>
    </location>
</feature>
<dbReference type="AlphaFoldDB" id="A0AAD3Y0N8"/>
<evidence type="ECO:0000256" key="1">
    <source>
        <dbReference type="SAM" id="MobiDB-lite"/>
    </source>
</evidence>
<organism evidence="2 3">
    <name type="scientific">Nepenthes gracilis</name>
    <name type="common">Slender pitcher plant</name>
    <dbReference type="NCBI Taxonomy" id="150966"/>
    <lineage>
        <taxon>Eukaryota</taxon>
        <taxon>Viridiplantae</taxon>
        <taxon>Streptophyta</taxon>
        <taxon>Embryophyta</taxon>
        <taxon>Tracheophyta</taxon>
        <taxon>Spermatophyta</taxon>
        <taxon>Magnoliopsida</taxon>
        <taxon>eudicotyledons</taxon>
        <taxon>Gunneridae</taxon>
        <taxon>Pentapetalae</taxon>
        <taxon>Caryophyllales</taxon>
        <taxon>Nepenthaceae</taxon>
        <taxon>Nepenthes</taxon>
    </lineage>
</organism>
<dbReference type="PANTHER" id="PTHR34130">
    <property type="entry name" value="OS08G0243800 PROTEIN"/>
    <property type="match status" value="1"/>
</dbReference>
<keyword evidence="3" id="KW-1185">Reference proteome</keyword>